<dbReference type="InterPro" id="IPR035895">
    <property type="entry name" value="HPr-like_sf"/>
</dbReference>
<dbReference type="CDD" id="cd00367">
    <property type="entry name" value="PTS-HPr_like"/>
    <property type="match status" value="1"/>
</dbReference>
<reference evidence="6 7" key="1">
    <citation type="submission" date="2014-03" db="EMBL/GenBank/DDBJ databases">
        <title>Bradyrhizobium valentinum sp. nov., isolated from effective nodules of Lupinus mariae-josephae, a lupine endemic of basic-lime soils in Eastern Spain.</title>
        <authorList>
            <person name="Duran D."/>
            <person name="Rey L."/>
            <person name="Navarro A."/>
            <person name="Busquets A."/>
            <person name="Imperial J."/>
            <person name="Ruiz-Argueso T."/>
        </authorList>
    </citation>
    <scope>NUCLEOTIDE SEQUENCE [LARGE SCALE GENOMIC DNA]</scope>
    <source>
        <strain evidence="6 7">Ro19</strain>
    </source>
</reference>
<dbReference type="InterPro" id="IPR001020">
    <property type="entry name" value="PTS_HPr_His_P_site"/>
</dbReference>
<accession>A0A0R3NH17</accession>
<evidence type="ECO:0000259" key="5">
    <source>
        <dbReference type="PROSITE" id="PS51350"/>
    </source>
</evidence>
<evidence type="ECO:0000313" key="7">
    <source>
        <dbReference type="Proteomes" id="UP000052023"/>
    </source>
</evidence>
<gene>
    <name evidence="6" type="ORF">CQ13_16115</name>
</gene>
<sequence>MSDEAAPDKELGPSVPAGAISRELQIINKRGLHARASAKFVQMVERFNAEVWVTRGNETVGGTSIMGLMMLAAGPGTSVTVSAIGPEAQQAVDAIAALVADKFNEEGV</sequence>
<dbReference type="Proteomes" id="UP000052023">
    <property type="component" value="Unassembled WGS sequence"/>
</dbReference>
<dbReference type="PRINTS" id="PR00107">
    <property type="entry name" value="PHOSPHOCPHPR"/>
</dbReference>
<dbReference type="GO" id="GO:0005737">
    <property type="term" value="C:cytoplasm"/>
    <property type="evidence" value="ECO:0007669"/>
    <property type="project" value="UniProtKB-SubCell"/>
</dbReference>
<dbReference type="PROSITE" id="PS51350">
    <property type="entry name" value="PTS_HPR_DOM"/>
    <property type="match status" value="1"/>
</dbReference>
<feature type="domain" description="HPr" evidence="5">
    <location>
        <begin position="19"/>
        <end position="106"/>
    </location>
</feature>
<dbReference type="OrthoDB" id="9798965at2"/>
<evidence type="ECO:0000313" key="6">
    <source>
        <dbReference type="EMBL" id="KRR29453.1"/>
    </source>
</evidence>
<dbReference type="SUPFAM" id="SSF55594">
    <property type="entry name" value="HPr-like"/>
    <property type="match status" value="1"/>
</dbReference>
<dbReference type="PANTHER" id="PTHR33705">
    <property type="entry name" value="PHOSPHOCARRIER PROTEIN HPR"/>
    <property type="match status" value="1"/>
</dbReference>
<dbReference type="PROSITE" id="PS00369">
    <property type="entry name" value="PTS_HPR_HIS"/>
    <property type="match status" value="1"/>
</dbReference>
<dbReference type="InterPro" id="IPR050399">
    <property type="entry name" value="HPr"/>
</dbReference>
<keyword evidence="6" id="KW-0418">Kinase</keyword>
<dbReference type="Gene3D" id="3.30.1340.10">
    <property type="entry name" value="HPr-like"/>
    <property type="match status" value="1"/>
</dbReference>
<dbReference type="AlphaFoldDB" id="A0A0R3NH17"/>
<dbReference type="PANTHER" id="PTHR33705:SF2">
    <property type="entry name" value="PHOSPHOCARRIER PROTEIN NPR"/>
    <property type="match status" value="1"/>
</dbReference>
<proteinExistence type="inferred from homology"/>
<organism evidence="6 7">
    <name type="scientific">Bradyrhizobium retamae</name>
    <dbReference type="NCBI Taxonomy" id="1300035"/>
    <lineage>
        <taxon>Bacteria</taxon>
        <taxon>Pseudomonadati</taxon>
        <taxon>Pseudomonadota</taxon>
        <taxon>Alphaproteobacteria</taxon>
        <taxon>Hyphomicrobiales</taxon>
        <taxon>Nitrobacteraceae</taxon>
        <taxon>Bradyrhizobium</taxon>
    </lineage>
</organism>
<comment type="similarity">
    <text evidence="2">Belongs to the HPr family.</text>
</comment>
<dbReference type="EMBL" id="LLYA01000024">
    <property type="protein sequence ID" value="KRR29453.1"/>
    <property type="molecule type" value="Genomic_DNA"/>
</dbReference>
<keyword evidence="6" id="KW-0808">Transferase</keyword>
<evidence type="ECO:0000256" key="4">
    <source>
        <dbReference type="ARBA" id="ARBA00022683"/>
    </source>
</evidence>
<evidence type="ECO:0000256" key="1">
    <source>
        <dbReference type="ARBA" id="ARBA00004496"/>
    </source>
</evidence>
<keyword evidence="3" id="KW-0963">Cytoplasm</keyword>
<protein>
    <submittedName>
        <fullName evidence="6">Serine kinase</fullName>
    </submittedName>
</protein>
<dbReference type="GO" id="GO:0009401">
    <property type="term" value="P:phosphoenolpyruvate-dependent sugar phosphotransferase system"/>
    <property type="evidence" value="ECO:0007669"/>
    <property type="project" value="UniProtKB-KW"/>
</dbReference>
<dbReference type="RefSeq" id="WP_057841959.1">
    <property type="nucleotide sequence ID" value="NZ_LLYA01000024.1"/>
</dbReference>
<keyword evidence="4" id="KW-0598">Phosphotransferase system</keyword>
<evidence type="ECO:0000256" key="2">
    <source>
        <dbReference type="ARBA" id="ARBA00010736"/>
    </source>
</evidence>
<dbReference type="InterPro" id="IPR000032">
    <property type="entry name" value="HPr-like"/>
</dbReference>
<comment type="subcellular location">
    <subcellularLocation>
        <location evidence="1">Cytoplasm</location>
    </subcellularLocation>
</comment>
<dbReference type="NCBIfam" id="TIGR01003">
    <property type="entry name" value="PTS_HPr_family"/>
    <property type="match status" value="1"/>
</dbReference>
<evidence type="ECO:0000256" key="3">
    <source>
        <dbReference type="ARBA" id="ARBA00022490"/>
    </source>
</evidence>
<keyword evidence="7" id="KW-1185">Reference proteome</keyword>
<dbReference type="Pfam" id="PF00381">
    <property type="entry name" value="PTS-HPr"/>
    <property type="match status" value="1"/>
</dbReference>
<dbReference type="GO" id="GO:0016301">
    <property type="term" value="F:kinase activity"/>
    <property type="evidence" value="ECO:0007669"/>
    <property type="project" value="UniProtKB-KW"/>
</dbReference>
<name>A0A0R3NH17_9BRAD</name>
<comment type="caution">
    <text evidence="6">The sequence shown here is derived from an EMBL/GenBank/DDBJ whole genome shotgun (WGS) entry which is preliminary data.</text>
</comment>